<accession>A0A1C7MHW9</accession>
<comment type="caution">
    <text evidence="6">The sequence shown here is derived from an EMBL/GenBank/DDBJ whole genome shotgun (WGS) entry which is preliminary data.</text>
</comment>
<feature type="active site" evidence="3">
    <location>
        <position position="265"/>
    </location>
</feature>
<evidence type="ECO:0000256" key="2">
    <source>
        <dbReference type="ARBA" id="ARBA00022801"/>
    </source>
</evidence>
<evidence type="ECO:0000256" key="1">
    <source>
        <dbReference type="ARBA" id="ARBA00010515"/>
    </source>
</evidence>
<protein>
    <submittedName>
        <fullName evidence="6">Esterase</fullName>
    </submittedName>
</protein>
<dbReference type="Gene3D" id="3.40.50.1820">
    <property type="entry name" value="alpha/beta hydrolase"/>
    <property type="match status" value="1"/>
</dbReference>
<dbReference type="InterPro" id="IPR050300">
    <property type="entry name" value="GDXG_lipolytic_enzyme"/>
</dbReference>
<comment type="similarity">
    <text evidence="1">Belongs to the 'GDXG' lipolytic enzyme family.</text>
</comment>
<keyword evidence="2" id="KW-0378">Hydrolase</keyword>
<keyword evidence="4" id="KW-0812">Transmembrane</keyword>
<organism evidence="6 7">
    <name type="scientific">Grifola frondosa</name>
    <name type="common">Maitake</name>
    <name type="synonym">Polyporus frondosus</name>
    <dbReference type="NCBI Taxonomy" id="5627"/>
    <lineage>
        <taxon>Eukaryota</taxon>
        <taxon>Fungi</taxon>
        <taxon>Dikarya</taxon>
        <taxon>Basidiomycota</taxon>
        <taxon>Agaricomycotina</taxon>
        <taxon>Agaricomycetes</taxon>
        <taxon>Polyporales</taxon>
        <taxon>Grifolaceae</taxon>
        <taxon>Grifola</taxon>
    </lineage>
</organism>
<dbReference type="InterPro" id="IPR029058">
    <property type="entry name" value="AB_hydrolase_fold"/>
</dbReference>
<dbReference type="SUPFAM" id="SSF53474">
    <property type="entry name" value="alpha/beta-Hydrolases"/>
    <property type="match status" value="1"/>
</dbReference>
<name>A0A1C7MHW9_GRIFR</name>
<evidence type="ECO:0000256" key="3">
    <source>
        <dbReference type="PROSITE-ProRule" id="PRU10038"/>
    </source>
</evidence>
<dbReference type="PANTHER" id="PTHR48081">
    <property type="entry name" value="AB HYDROLASE SUPERFAMILY PROTEIN C4A8.06C"/>
    <property type="match status" value="1"/>
</dbReference>
<evidence type="ECO:0000256" key="4">
    <source>
        <dbReference type="SAM" id="Phobius"/>
    </source>
</evidence>
<feature type="domain" description="Alpha/beta hydrolase fold-3" evidence="5">
    <location>
        <begin position="179"/>
        <end position="414"/>
    </location>
</feature>
<dbReference type="GO" id="GO:0016787">
    <property type="term" value="F:hydrolase activity"/>
    <property type="evidence" value="ECO:0007669"/>
    <property type="project" value="UniProtKB-KW"/>
</dbReference>
<dbReference type="AlphaFoldDB" id="A0A1C7MHW9"/>
<reference evidence="6 7" key="1">
    <citation type="submission" date="2016-03" db="EMBL/GenBank/DDBJ databases">
        <title>Whole genome sequencing of Grifola frondosa 9006-11.</title>
        <authorList>
            <person name="Min B."/>
            <person name="Park H."/>
            <person name="Kim J.-G."/>
            <person name="Cho H."/>
            <person name="Oh Y.-L."/>
            <person name="Kong W.-S."/>
            <person name="Choi I.-G."/>
        </authorList>
    </citation>
    <scope>NUCLEOTIDE SEQUENCE [LARGE SCALE GENOMIC DNA]</scope>
    <source>
        <strain evidence="6 7">9006-11</strain>
    </source>
</reference>
<dbReference type="PANTHER" id="PTHR48081:SF26">
    <property type="entry name" value="ALPHA_BETA HYDROLASE FOLD-3 DOMAIN-CONTAINING PROTEIN"/>
    <property type="match status" value="1"/>
</dbReference>
<dbReference type="InterPro" id="IPR033140">
    <property type="entry name" value="Lipase_GDXG_put_SER_AS"/>
</dbReference>
<evidence type="ECO:0000313" key="6">
    <source>
        <dbReference type="EMBL" id="OBZ76418.1"/>
    </source>
</evidence>
<gene>
    <name evidence="6" type="primary">est_1</name>
    <name evidence="6" type="ORF">A0H81_03120</name>
</gene>
<dbReference type="InterPro" id="IPR013094">
    <property type="entry name" value="AB_hydrolase_3"/>
</dbReference>
<feature type="transmembrane region" description="Helical" evidence="4">
    <location>
        <begin position="47"/>
        <end position="67"/>
    </location>
</feature>
<proteinExistence type="inferred from homology"/>
<dbReference type="OrthoDB" id="2152029at2759"/>
<evidence type="ECO:0000313" key="7">
    <source>
        <dbReference type="Proteomes" id="UP000092993"/>
    </source>
</evidence>
<keyword evidence="7" id="KW-1185">Reference proteome</keyword>
<sequence>MQKSSCLLNLVQKFPPICGEPFLLQKPTSLTNTHAMASFLRRQPFRALFFVYFFTTLVFFKIPIWVFRYLPHANRPRSTWTIKRCLIIRAFQDLLVFSSKVGSVQKPSPTKEVADKELTNAKFAWVEGIDEGSELFCGVLKQYAEKTGVHHVRIPGYWLLKKGTKWVGEGKAREGERTVLHLHGGAFYMGSAHPSDMTANLTRGLLLHSSTLERTFAVDYRLAASSPHPARNPFPAAVLDGLAAYRYLIQDVGFDPANVIIAGDSAGGNLAFALVRHLIENPNPVLPPPGYLLSVSTWGDLSASRRGPNSSAVLNASSDIFPGVVGSSQFGRYGVVSILGPLEGAEIETNRYLSPASAHLVPTKGLFKGFPPTYMVAGGAERLLDNSTVLVERMEADGVEVVTDFPPDAVHDFLVFTWHEPERSEALRRISRWIDRTQK</sequence>
<evidence type="ECO:0000259" key="5">
    <source>
        <dbReference type="Pfam" id="PF07859"/>
    </source>
</evidence>
<dbReference type="Proteomes" id="UP000092993">
    <property type="component" value="Unassembled WGS sequence"/>
</dbReference>
<keyword evidence="4" id="KW-1133">Transmembrane helix</keyword>
<keyword evidence="4" id="KW-0472">Membrane</keyword>
<dbReference type="Pfam" id="PF07859">
    <property type="entry name" value="Abhydrolase_3"/>
    <property type="match status" value="1"/>
</dbReference>
<dbReference type="EMBL" id="LUGG01000003">
    <property type="protein sequence ID" value="OBZ76418.1"/>
    <property type="molecule type" value="Genomic_DNA"/>
</dbReference>
<dbReference type="PROSITE" id="PS01174">
    <property type="entry name" value="LIPASE_GDXG_SER"/>
    <property type="match status" value="1"/>
</dbReference>
<dbReference type="STRING" id="5627.A0A1C7MHW9"/>
<dbReference type="OMA" id="SEGCPHD"/>